<keyword evidence="1" id="KW-0812">Transmembrane</keyword>
<dbReference type="Proteomes" id="UP001310387">
    <property type="component" value="Unassembled WGS sequence"/>
</dbReference>
<feature type="transmembrane region" description="Helical" evidence="1">
    <location>
        <begin position="134"/>
        <end position="154"/>
    </location>
</feature>
<reference evidence="2" key="2">
    <citation type="submission" date="2024-02" db="EMBL/GenBank/DDBJ databases">
        <authorList>
            <person name="Prathaban M."/>
            <person name="Mythili R."/>
            <person name="Sharmila Devi N."/>
            <person name="Sobanaa M."/>
            <person name="Prathiviraj R."/>
            <person name="Selvin J."/>
        </authorList>
    </citation>
    <scope>NUCLEOTIDE SEQUENCE</scope>
    <source>
        <strain evidence="2">MP1014</strain>
    </source>
</reference>
<feature type="transmembrane region" description="Helical" evidence="1">
    <location>
        <begin position="37"/>
        <end position="57"/>
    </location>
</feature>
<name>A0ABU7Z7S3_9MICO</name>
<gene>
    <name evidence="2" type="ORF">V5O49_10225</name>
</gene>
<keyword evidence="1" id="KW-0472">Membrane</keyword>
<reference evidence="2" key="1">
    <citation type="journal article" date="2024" name="Antonie Van Leeuwenhoek">
        <title>Isoptericola haloaureus sp. nov., a dimorphic actinobacterium isolated from mangrove sediments of southeast India, implicating biosaline agricultural significance through nitrogen fixation and salt tolerance genes.</title>
        <authorList>
            <person name="Prathaban M."/>
            <person name="Prathiviraj R."/>
            <person name="Ravichandran M."/>
            <person name="Natarajan S.D."/>
            <person name="Sobanaa M."/>
            <person name="Hari Krishna Kumar S."/>
            <person name="Chandrasekar V."/>
            <person name="Selvin J."/>
        </authorList>
    </citation>
    <scope>NUCLEOTIDE SEQUENCE</scope>
    <source>
        <strain evidence="2">MP1014</strain>
    </source>
</reference>
<feature type="transmembrane region" description="Helical" evidence="1">
    <location>
        <begin position="110"/>
        <end position="128"/>
    </location>
</feature>
<evidence type="ECO:0000256" key="1">
    <source>
        <dbReference type="SAM" id="Phobius"/>
    </source>
</evidence>
<protein>
    <submittedName>
        <fullName evidence="2">Uncharacterized protein</fullName>
    </submittedName>
</protein>
<keyword evidence="1" id="KW-1133">Transmembrane helix</keyword>
<feature type="transmembrane region" description="Helical" evidence="1">
    <location>
        <begin position="69"/>
        <end position="90"/>
    </location>
</feature>
<feature type="transmembrane region" description="Helical" evidence="1">
    <location>
        <begin position="161"/>
        <end position="180"/>
    </location>
</feature>
<keyword evidence="3" id="KW-1185">Reference proteome</keyword>
<evidence type="ECO:0000313" key="2">
    <source>
        <dbReference type="EMBL" id="MEG3615498.1"/>
    </source>
</evidence>
<accession>A0ABU7Z7S3</accession>
<feature type="transmembrane region" description="Helical" evidence="1">
    <location>
        <begin position="186"/>
        <end position="209"/>
    </location>
</feature>
<proteinExistence type="predicted"/>
<organism evidence="2 3">
    <name type="scientific">Isoptericola haloaureus</name>
    <dbReference type="NCBI Taxonomy" id="1542902"/>
    <lineage>
        <taxon>Bacteria</taxon>
        <taxon>Bacillati</taxon>
        <taxon>Actinomycetota</taxon>
        <taxon>Actinomycetes</taxon>
        <taxon>Micrococcales</taxon>
        <taxon>Promicromonosporaceae</taxon>
        <taxon>Isoptericola</taxon>
    </lineage>
</organism>
<dbReference type="RefSeq" id="WP_332902136.1">
    <property type="nucleotide sequence ID" value="NZ_JBAGLP010000117.1"/>
</dbReference>
<dbReference type="EMBL" id="JBAGLP010000117">
    <property type="protein sequence ID" value="MEG3615498.1"/>
    <property type="molecule type" value="Genomic_DNA"/>
</dbReference>
<sequence length="219" mass="22816">MSTESESSPDRPLDPAATLDLIAQSQRRARAGTEPDGRLLCLVWGVAWLVGYTALWWSARALGGAPDALAFALFGALLGTAVVITIVHALRRTAGTRGPERRAGARWGTAWPMAFLVFPVVMAGLGRAEASGEVVGLVSNALACVIIGVMYLTGGALFDDTGLYVLGVWILLTGGAATLAGMPATYLVMATIGGGGFLAITLVWHGLLVRRRREGGVPS</sequence>
<evidence type="ECO:0000313" key="3">
    <source>
        <dbReference type="Proteomes" id="UP001310387"/>
    </source>
</evidence>
<comment type="caution">
    <text evidence="2">The sequence shown here is derived from an EMBL/GenBank/DDBJ whole genome shotgun (WGS) entry which is preliminary data.</text>
</comment>